<feature type="coiled-coil region" evidence="1">
    <location>
        <begin position="234"/>
        <end position="301"/>
    </location>
</feature>
<sequence length="370" mass="42772">MIAQKGIRLIMYSPEIIGGEPIHVFSNGLLVKASKLEPAGHAFHAVALRLIDLLEEENADDGGKKEILNEKEHVHVESSNSNSNKGKKKFDGETKRQDHYALLGLSHLRRRVYDSTYQFDDEIRSDCALQDFFKDFGPTFLRNGHWLVNQPVPTLGDDNSTVKEVAFMIFGTASRAGGNFLMLTSLTLRTLSVVITGGGWKGRMQNFQRRQERINIHVYLLLLTMPIKGILEFYKEKEEQKAEKQRKNEAKLLAKKLQEEEAARIAEEERRRKEEEERKAAKAALSKKKLKEKEKKLLRKERTYLRTLSSPILSQRLMDLSNDYVESFCMSLDIKQLLNLCDKMEEKEGLERYEVFREVLRFDHKLKDGK</sequence>
<accession>A0A8S0QTQ3</accession>
<dbReference type="InterPro" id="IPR044634">
    <property type="entry name" value="Zuotin/DnaJC2"/>
</dbReference>
<dbReference type="Pfam" id="PF21884">
    <property type="entry name" value="ZUO1-like_ZHD"/>
    <property type="match status" value="1"/>
</dbReference>
<dbReference type="EMBL" id="CACTIH010001930">
    <property type="protein sequence ID" value="CAA2969073.1"/>
    <property type="molecule type" value="Genomic_DNA"/>
</dbReference>
<dbReference type="OrthoDB" id="1690618at2759"/>
<evidence type="ECO:0000313" key="4">
    <source>
        <dbReference type="Proteomes" id="UP000594638"/>
    </source>
</evidence>
<dbReference type="GO" id="GO:0043022">
    <property type="term" value="F:ribosome binding"/>
    <property type="evidence" value="ECO:0007669"/>
    <property type="project" value="InterPro"/>
</dbReference>
<reference evidence="3 4" key="1">
    <citation type="submission" date="2019-12" db="EMBL/GenBank/DDBJ databases">
        <authorList>
            <person name="Alioto T."/>
            <person name="Alioto T."/>
            <person name="Gomez Garrido J."/>
        </authorList>
    </citation>
    <scope>NUCLEOTIDE SEQUENCE [LARGE SCALE GENOMIC DNA]</scope>
</reference>
<dbReference type="GO" id="GO:0030544">
    <property type="term" value="F:Hsp70 protein binding"/>
    <property type="evidence" value="ECO:0007669"/>
    <property type="project" value="InterPro"/>
</dbReference>
<dbReference type="GO" id="GO:0051083">
    <property type="term" value="P:'de novo' cotranslational protein folding"/>
    <property type="evidence" value="ECO:0007669"/>
    <property type="project" value="InterPro"/>
</dbReference>
<feature type="domain" description="Zuotin-like zuotin homology" evidence="2">
    <location>
        <begin position="131"/>
        <end position="166"/>
    </location>
</feature>
<dbReference type="Gramene" id="OE9A100056T1">
    <property type="protein sequence ID" value="OE9A100056C1"/>
    <property type="gene ID" value="OE9A100056"/>
</dbReference>
<dbReference type="GO" id="GO:0005829">
    <property type="term" value="C:cytosol"/>
    <property type="evidence" value="ECO:0007669"/>
    <property type="project" value="TreeGrafter"/>
</dbReference>
<dbReference type="GO" id="GO:0006450">
    <property type="term" value="P:regulation of translational fidelity"/>
    <property type="evidence" value="ECO:0007669"/>
    <property type="project" value="InterPro"/>
</dbReference>
<evidence type="ECO:0000313" key="3">
    <source>
        <dbReference type="EMBL" id="CAA2969073.1"/>
    </source>
</evidence>
<dbReference type="PANTHER" id="PTHR43999:SF1">
    <property type="entry name" value="DNAJ HOMOLOG SUBFAMILY C MEMBER 2"/>
    <property type="match status" value="1"/>
</dbReference>
<evidence type="ECO:0000259" key="2">
    <source>
        <dbReference type="Pfam" id="PF21884"/>
    </source>
</evidence>
<organism evidence="3 4">
    <name type="scientific">Olea europaea subsp. europaea</name>
    <dbReference type="NCBI Taxonomy" id="158383"/>
    <lineage>
        <taxon>Eukaryota</taxon>
        <taxon>Viridiplantae</taxon>
        <taxon>Streptophyta</taxon>
        <taxon>Embryophyta</taxon>
        <taxon>Tracheophyta</taxon>
        <taxon>Spermatophyta</taxon>
        <taxon>Magnoliopsida</taxon>
        <taxon>eudicotyledons</taxon>
        <taxon>Gunneridae</taxon>
        <taxon>Pentapetalae</taxon>
        <taxon>asterids</taxon>
        <taxon>lamiids</taxon>
        <taxon>Lamiales</taxon>
        <taxon>Oleaceae</taxon>
        <taxon>Oleeae</taxon>
        <taxon>Olea</taxon>
    </lineage>
</organism>
<proteinExistence type="predicted"/>
<dbReference type="PANTHER" id="PTHR43999">
    <property type="entry name" value="DNAJ HOMOLOG SUBFAMILY C MEMBER 2"/>
    <property type="match status" value="1"/>
</dbReference>
<dbReference type="InterPro" id="IPR054076">
    <property type="entry name" value="ZUO1-like_ZHD"/>
</dbReference>
<dbReference type="Proteomes" id="UP000594638">
    <property type="component" value="Unassembled WGS sequence"/>
</dbReference>
<comment type="caution">
    <text evidence="3">The sequence shown here is derived from an EMBL/GenBank/DDBJ whole genome shotgun (WGS) entry which is preliminary data.</text>
</comment>
<dbReference type="AlphaFoldDB" id="A0A8S0QTQ3"/>
<gene>
    <name evidence="3" type="ORF">OLEA9_A100056</name>
</gene>
<protein>
    <recommendedName>
        <fullName evidence="2">Zuotin-like zuotin homology domain-containing protein</fullName>
    </recommendedName>
</protein>
<name>A0A8S0QTQ3_OLEEU</name>
<evidence type="ECO:0000256" key="1">
    <source>
        <dbReference type="SAM" id="Coils"/>
    </source>
</evidence>
<keyword evidence="4" id="KW-1185">Reference proteome</keyword>
<keyword evidence="1" id="KW-0175">Coiled coil</keyword>